<dbReference type="AlphaFoldDB" id="A0AAD4NH29"/>
<dbReference type="PROSITE" id="PS51433">
    <property type="entry name" value="PNT"/>
    <property type="match status" value="1"/>
</dbReference>
<gene>
    <name evidence="7" type="ORF">DdX_02141</name>
</gene>
<dbReference type="GO" id="GO:0005634">
    <property type="term" value="C:nucleus"/>
    <property type="evidence" value="ECO:0007669"/>
    <property type="project" value="UniProtKB-SubCell"/>
</dbReference>
<evidence type="ECO:0000256" key="2">
    <source>
        <dbReference type="ARBA" id="ARBA00023125"/>
    </source>
</evidence>
<comment type="similarity">
    <text evidence="1 3">Belongs to the ETS family.</text>
</comment>
<dbReference type="SMART" id="SM00251">
    <property type="entry name" value="SAM_PNT"/>
    <property type="match status" value="1"/>
</dbReference>
<dbReference type="InterPro" id="IPR000418">
    <property type="entry name" value="Ets_dom"/>
</dbReference>
<dbReference type="Gene3D" id="1.10.10.10">
    <property type="entry name" value="Winged helix-like DNA-binding domain superfamily/Winged helix DNA-binding domain"/>
    <property type="match status" value="1"/>
</dbReference>
<feature type="domain" description="ETS" evidence="5">
    <location>
        <begin position="824"/>
        <end position="911"/>
    </location>
</feature>
<dbReference type="SUPFAM" id="SSF47769">
    <property type="entry name" value="SAM/Pointed domain"/>
    <property type="match status" value="1"/>
</dbReference>
<evidence type="ECO:0000256" key="3">
    <source>
        <dbReference type="RuleBase" id="RU004019"/>
    </source>
</evidence>
<dbReference type="InterPro" id="IPR046328">
    <property type="entry name" value="ETS_fam"/>
</dbReference>
<evidence type="ECO:0000256" key="4">
    <source>
        <dbReference type="SAM" id="MobiDB-lite"/>
    </source>
</evidence>
<organism evidence="7 8">
    <name type="scientific">Ditylenchus destructor</name>
    <dbReference type="NCBI Taxonomy" id="166010"/>
    <lineage>
        <taxon>Eukaryota</taxon>
        <taxon>Metazoa</taxon>
        <taxon>Ecdysozoa</taxon>
        <taxon>Nematoda</taxon>
        <taxon>Chromadorea</taxon>
        <taxon>Rhabditida</taxon>
        <taxon>Tylenchina</taxon>
        <taxon>Tylenchomorpha</taxon>
        <taxon>Sphaerularioidea</taxon>
        <taxon>Anguinidae</taxon>
        <taxon>Anguininae</taxon>
        <taxon>Ditylenchus</taxon>
    </lineage>
</organism>
<reference evidence="7" key="1">
    <citation type="submission" date="2022-01" db="EMBL/GenBank/DDBJ databases">
        <title>Genome Sequence Resource for Two Populations of Ditylenchus destructor, the Migratory Endoparasitic Phytonematode.</title>
        <authorList>
            <person name="Zhang H."/>
            <person name="Lin R."/>
            <person name="Xie B."/>
        </authorList>
    </citation>
    <scope>NUCLEOTIDE SEQUENCE</scope>
    <source>
        <strain evidence="7">BazhouSP</strain>
    </source>
</reference>
<dbReference type="InterPro" id="IPR036388">
    <property type="entry name" value="WH-like_DNA-bd_sf"/>
</dbReference>
<sequence>MKKYLAWKKSEVESLVCHPAIASSPPPVIHNLNSHNITQQFSPTGTFLQSPSTAASAFDPSDLLAGLLQANYRSDQEAARLYLASRTLEAAGQIETRPAETVAATNLRTLSSSSQNDQNSQSVVSTTVGGASQLNMVPGAGRQPKQLEGFLSAALAAASTQNSDSNQNSGGSTNSAQYPPLSFAQSGGGDTLASLGTVDSSGQKTNNAQVDDPTPHIVNNNNNSSAVGSTGSSSTPNAASTGSLLYQTSPSSSFSSSLSLPGPPSTTTTTTTAVTQPITGPSANSSSSQQSAQAQQSSSSSALLSAMAAAVAAANCQSAINQLGNQINQTNAAAAAASIFSVSQHRLDRSPSSLALLQNSPSCAQQLLAQAASNLLQNPVSPANNQQNPTNPNNSFLSSQTHSSAFQIVSTLPKPIGIAPSPGQSHNAGIQSSAAQLFPQYSALDTITSQQSPRTDQNTNQQSINSASSSLSSLYPGFACLPNFLDNIGQQVLRSNTSTQMPKPIPNNERVDLLRFRIKETQEWEADDVVAWMLDVARRHGIECENLNMHKFATYTGRLLMVMSEQNFKECDPCYGSLLYTEFRKLISDDTFIDDFIRSCKGGVGGGRGSNDESANTAASRLGLANAAATLSNSLSMANTILSQQQQQQVASQKSPENIAGQGGLLGHCPPHMQSQAGQQSTNTTINGLLAAAVVAAANRPHPLGLPSDMHSQIPHQHTPQQLFQQHQSATAGMSSLNMPGVSGNAQNTLLAAQQRLLQPSSLISHQMSGPTSALPERHEFDCKASTSNADPQYGASDSAALRLKVRKNKDGRPRKRSQHTKGNKLWEFIRDALKDSSTCPSVVRWEDPTEGVFRIVESEKLARLWGDKKNNQKMTYEKLSRAMRTYYEKQILVPVPKTGLYPKKLVYKFGPCAHGWSAPPHLILASSAHMMDQR</sequence>
<keyword evidence="8" id="KW-1185">Reference proteome</keyword>
<name>A0AAD4NH29_9BILA</name>
<evidence type="ECO:0000259" key="5">
    <source>
        <dbReference type="PROSITE" id="PS50061"/>
    </source>
</evidence>
<dbReference type="PANTHER" id="PTHR11849">
    <property type="entry name" value="ETS"/>
    <property type="match status" value="1"/>
</dbReference>
<feature type="compositionally biased region" description="Polar residues" evidence="4">
    <location>
        <begin position="197"/>
        <end position="209"/>
    </location>
</feature>
<feature type="region of interest" description="Disordered" evidence="4">
    <location>
        <begin position="378"/>
        <end position="398"/>
    </location>
</feature>
<feature type="region of interest" description="Disordered" evidence="4">
    <location>
        <begin position="158"/>
        <end position="294"/>
    </location>
</feature>
<dbReference type="InterPro" id="IPR013761">
    <property type="entry name" value="SAM/pointed_sf"/>
</dbReference>
<evidence type="ECO:0000313" key="7">
    <source>
        <dbReference type="EMBL" id="KAI1725482.1"/>
    </source>
</evidence>
<dbReference type="InterPro" id="IPR036390">
    <property type="entry name" value="WH_DNA-bd_sf"/>
</dbReference>
<evidence type="ECO:0000259" key="6">
    <source>
        <dbReference type="PROSITE" id="PS51433"/>
    </source>
</evidence>
<dbReference type="EMBL" id="JAKKPZ010000002">
    <property type="protein sequence ID" value="KAI1725482.1"/>
    <property type="molecule type" value="Genomic_DNA"/>
</dbReference>
<feature type="compositionally biased region" description="Low complexity" evidence="4">
    <location>
        <begin position="158"/>
        <end position="176"/>
    </location>
</feature>
<evidence type="ECO:0000256" key="1">
    <source>
        <dbReference type="ARBA" id="ARBA00005562"/>
    </source>
</evidence>
<keyword evidence="3" id="KW-0539">Nucleus</keyword>
<accession>A0AAD4NH29</accession>
<feature type="domain" description="PNT" evidence="6">
    <location>
        <begin position="503"/>
        <end position="590"/>
    </location>
</feature>
<dbReference type="SMART" id="SM00413">
    <property type="entry name" value="ETS"/>
    <property type="match status" value="1"/>
</dbReference>
<protein>
    <submittedName>
        <fullName evidence="7">Ets-domain-containing protein</fullName>
    </submittedName>
</protein>
<feature type="compositionally biased region" description="Low complexity" evidence="4">
    <location>
        <begin position="378"/>
        <end position="394"/>
    </location>
</feature>
<dbReference type="Pfam" id="PF00178">
    <property type="entry name" value="Ets"/>
    <property type="match status" value="1"/>
</dbReference>
<dbReference type="Gene3D" id="1.10.150.50">
    <property type="entry name" value="Transcription Factor, Ets-1"/>
    <property type="match status" value="1"/>
</dbReference>
<feature type="compositionally biased region" description="Low complexity" evidence="4">
    <location>
        <begin position="282"/>
        <end position="294"/>
    </location>
</feature>
<dbReference type="SUPFAM" id="SSF46785">
    <property type="entry name" value="Winged helix' DNA-binding domain"/>
    <property type="match status" value="1"/>
</dbReference>
<dbReference type="PRINTS" id="PR00454">
    <property type="entry name" value="ETSDOMAIN"/>
</dbReference>
<evidence type="ECO:0000313" key="8">
    <source>
        <dbReference type="Proteomes" id="UP001201812"/>
    </source>
</evidence>
<comment type="caution">
    <text evidence="7">The sequence shown here is derived from an EMBL/GenBank/DDBJ whole genome shotgun (WGS) entry which is preliminary data.</text>
</comment>
<dbReference type="GO" id="GO:0030154">
    <property type="term" value="P:cell differentiation"/>
    <property type="evidence" value="ECO:0007669"/>
    <property type="project" value="TreeGrafter"/>
</dbReference>
<dbReference type="PANTHER" id="PTHR11849:SF190">
    <property type="entry name" value="ETS-DOMAIN PROTEIN"/>
    <property type="match status" value="1"/>
</dbReference>
<proteinExistence type="inferred from homology"/>
<dbReference type="Proteomes" id="UP001201812">
    <property type="component" value="Unassembled WGS sequence"/>
</dbReference>
<dbReference type="PROSITE" id="PS50061">
    <property type="entry name" value="ETS_DOMAIN_3"/>
    <property type="match status" value="1"/>
</dbReference>
<dbReference type="InterPro" id="IPR003118">
    <property type="entry name" value="Pointed_dom"/>
</dbReference>
<dbReference type="GO" id="GO:0043565">
    <property type="term" value="F:sequence-specific DNA binding"/>
    <property type="evidence" value="ECO:0007669"/>
    <property type="project" value="InterPro"/>
</dbReference>
<dbReference type="GO" id="GO:0000981">
    <property type="term" value="F:DNA-binding transcription factor activity, RNA polymerase II-specific"/>
    <property type="evidence" value="ECO:0007669"/>
    <property type="project" value="TreeGrafter"/>
</dbReference>
<keyword evidence="2 3" id="KW-0238">DNA-binding</keyword>
<feature type="compositionally biased region" description="Low complexity" evidence="4">
    <location>
        <begin position="218"/>
        <end position="235"/>
    </location>
</feature>
<feature type="compositionally biased region" description="Low complexity" evidence="4">
    <location>
        <begin position="243"/>
        <end position="272"/>
    </location>
</feature>
<comment type="subcellular location">
    <subcellularLocation>
        <location evidence="3">Nucleus</location>
    </subcellularLocation>
</comment>